<feature type="compositionally biased region" description="Low complexity" evidence="8">
    <location>
        <begin position="716"/>
        <end position="725"/>
    </location>
</feature>
<dbReference type="GO" id="GO:0004222">
    <property type="term" value="F:metalloendopeptidase activity"/>
    <property type="evidence" value="ECO:0007669"/>
    <property type="project" value="InterPro"/>
</dbReference>
<feature type="compositionally biased region" description="Basic residues" evidence="8">
    <location>
        <begin position="937"/>
        <end position="954"/>
    </location>
</feature>
<feature type="compositionally biased region" description="Basic and acidic residues" evidence="8">
    <location>
        <begin position="828"/>
        <end position="864"/>
    </location>
</feature>
<sequence>MTRINEFTPLLVDDIELRPTSGRLLKKWPFALAGALSLLALSALYQHRALYQQPPVASFNIFDARVAMNATPSIESNVDEAAFLSTMEAFKDPQADPCVDFYQYACGGWLETHAIPKDRASIDASFDVVTERNKDTIAHILRQNPPDIGPLYQSCLTGPAMDTKAVAFLVTMLQNVHAANSTHELMARSGEMDQSLGIETFWSLMVGPDPKDPRTNVLQLSQGGLTLPSREFYLDDQKRNMTTTLYQTYVTSLFKVDEFATFYQDTLATDVLEIETTFATMALPPAALRDPLTTSTAYSFAEIAVNYPFVMAYLNGMYKQEPFPMLHAIIATPSVLAAQNTFLQDESQLPRLKSYVSFRILDSLSVYLGESFRQWRQDFRGPFQGAKALVSREEFCTRVTSTFLGDAIGTYYMDAVFGPNARASAQALVTEIEASLKALLLTESWLDKLTYEAAENKLSQVKNYIGGPDRVPQSVPFELHVDDFFTNIKHFLELSAFESIHLINKPVDPQKWDMFPSTVNAYYDPSANKMVFPAAILQPPFYSAQHYPAAANFARIGMVMSHELTHGFDDQGREYDGTGTLRSWWTPSVAAQFNVKAQCLATQYATFPVVSSQDGQVLGKIDGNLTLGENIADNGGVRLAYEAYQLWKATFASPCSAPSASKPTEPLATQMPLTSPVAPPSPALSDPNPVMPSPASSTAPHVEPLLKQETPHDTISPSSTSPSLPDQKRAPSETASPVPSPVEPLVSPSVMTPPELPLLPPTVPALPVPPSLPDVLKATPSPLIVPQAKPKDFHPHEPKATHSKKPKDEMQDPRIETHHGNKKQGASKVHESSQGDKRQEKDKKDTSTGRQEPEQDKTVVRHDAEVDDSDSETDEKKHEKRKKKSHSESKKHRHEEEERDDKRDLKRRHQYQKHEEEHEPNEHDRKKHERKAEHHAKERKHHHHKHHKHQKQHHALAWELSKESLFLQEKTTVHSMAEKILRASVQPRDPVADDRLFFTAFAQNWCEKRTPEFAELLRTIDPHAPGKWRVNGPLMNYEKFAETFSCPVGSPMNPEQKCVIW</sequence>
<feature type="compositionally biased region" description="Basic residues" evidence="8">
    <location>
        <begin position="878"/>
        <end position="893"/>
    </location>
</feature>
<dbReference type="OrthoDB" id="6475849at2759"/>
<keyword evidence="7" id="KW-0482">Metalloprotease</keyword>
<dbReference type="PRINTS" id="PR00786">
    <property type="entry name" value="NEPRILYSIN"/>
</dbReference>
<feature type="compositionally biased region" description="Basic and acidic residues" evidence="8">
    <location>
        <begin position="789"/>
        <end position="819"/>
    </location>
</feature>
<dbReference type="InterPro" id="IPR042089">
    <property type="entry name" value="Peptidase_M13_dom_2"/>
</dbReference>
<keyword evidence="5" id="KW-0378">Hydrolase</keyword>
<evidence type="ECO:0000259" key="9">
    <source>
        <dbReference type="Pfam" id="PF01431"/>
    </source>
</evidence>
<keyword evidence="12" id="KW-1185">Reference proteome</keyword>
<feature type="region of interest" description="Disordered" evidence="8">
    <location>
        <begin position="655"/>
        <end position="954"/>
    </location>
</feature>
<name>A0A976IF36_BRELC</name>
<dbReference type="Pfam" id="PF05649">
    <property type="entry name" value="Peptidase_M13_N"/>
    <property type="match status" value="1"/>
</dbReference>
<dbReference type="SUPFAM" id="SSF55486">
    <property type="entry name" value="Metalloproteases ('zincins'), catalytic domain"/>
    <property type="match status" value="2"/>
</dbReference>
<keyword evidence="3" id="KW-0645">Protease</keyword>
<dbReference type="InterPro" id="IPR000718">
    <property type="entry name" value="Peptidase_M13"/>
</dbReference>
<dbReference type="AlphaFoldDB" id="A0A976IF36"/>
<dbReference type="InterPro" id="IPR018497">
    <property type="entry name" value="Peptidase_M13_C"/>
</dbReference>
<dbReference type="PANTHER" id="PTHR11733:SF167">
    <property type="entry name" value="FI17812P1-RELATED"/>
    <property type="match status" value="1"/>
</dbReference>
<dbReference type="InterPro" id="IPR008753">
    <property type="entry name" value="Peptidase_M13_N"/>
</dbReference>
<keyword evidence="6" id="KW-0862">Zinc</keyword>
<dbReference type="Gene3D" id="3.40.390.10">
    <property type="entry name" value="Collagenase (Catalytic Domain)"/>
    <property type="match status" value="2"/>
</dbReference>
<feature type="compositionally biased region" description="Basic and acidic residues" evidence="8">
    <location>
        <begin position="894"/>
        <end position="904"/>
    </location>
</feature>
<evidence type="ECO:0000256" key="6">
    <source>
        <dbReference type="ARBA" id="ARBA00022833"/>
    </source>
</evidence>
<dbReference type="RefSeq" id="XP_067819502.1">
    <property type="nucleotide sequence ID" value="XM_067967846.1"/>
</dbReference>
<dbReference type="Proteomes" id="UP000294530">
    <property type="component" value="Unassembled WGS sequence"/>
</dbReference>
<reference evidence="11 12" key="1">
    <citation type="journal article" date="2021" name="Genome Biol.">
        <title>AFLAP: assembly-free linkage analysis pipeline using k-mers from genome sequencing data.</title>
        <authorList>
            <person name="Fletcher K."/>
            <person name="Zhang L."/>
            <person name="Gil J."/>
            <person name="Han R."/>
            <person name="Cavanaugh K."/>
            <person name="Michelmore R."/>
        </authorList>
    </citation>
    <scope>NUCLEOTIDE SEQUENCE [LARGE SCALE GENOMIC DNA]</scope>
    <source>
        <strain evidence="11 12">SF5</strain>
    </source>
</reference>
<protein>
    <recommendedName>
        <fullName evidence="13">Endothelin-converting enzyme 1</fullName>
    </recommendedName>
</protein>
<dbReference type="InterPro" id="IPR024079">
    <property type="entry name" value="MetalloPept_cat_dom_sf"/>
</dbReference>
<feature type="compositionally biased region" description="Pro residues" evidence="8">
    <location>
        <begin position="754"/>
        <end position="772"/>
    </location>
</feature>
<dbReference type="KEGG" id="blac:94353517"/>
<evidence type="ECO:0000256" key="1">
    <source>
        <dbReference type="ARBA" id="ARBA00001947"/>
    </source>
</evidence>
<evidence type="ECO:0000256" key="5">
    <source>
        <dbReference type="ARBA" id="ARBA00022801"/>
    </source>
</evidence>
<dbReference type="PROSITE" id="PS51885">
    <property type="entry name" value="NEPRILYSIN"/>
    <property type="match status" value="1"/>
</dbReference>
<comment type="caution">
    <text evidence="11">The sequence shown here is derived from an EMBL/GenBank/DDBJ whole genome shotgun (WGS) entry which is preliminary data.</text>
</comment>
<accession>A0A976IF36</accession>
<evidence type="ECO:0000256" key="8">
    <source>
        <dbReference type="SAM" id="MobiDB-lite"/>
    </source>
</evidence>
<dbReference type="GO" id="GO:0005886">
    <property type="term" value="C:plasma membrane"/>
    <property type="evidence" value="ECO:0007669"/>
    <property type="project" value="TreeGrafter"/>
</dbReference>
<evidence type="ECO:0000256" key="3">
    <source>
        <dbReference type="ARBA" id="ARBA00022670"/>
    </source>
</evidence>
<dbReference type="GO" id="GO:0016485">
    <property type="term" value="P:protein processing"/>
    <property type="evidence" value="ECO:0007669"/>
    <property type="project" value="TreeGrafter"/>
</dbReference>
<evidence type="ECO:0008006" key="13">
    <source>
        <dbReference type="Google" id="ProtNLM"/>
    </source>
</evidence>
<dbReference type="CDD" id="cd08662">
    <property type="entry name" value="M13"/>
    <property type="match status" value="1"/>
</dbReference>
<keyword evidence="4" id="KW-0479">Metal-binding</keyword>
<feature type="domain" description="Peptidase M13 C-terminal" evidence="9">
    <location>
        <begin position="520"/>
        <end position="645"/>
    </location>
</feature>
<dbReference type="Gene3D" id="1.10.1380.10">
    <property type="entry name" value="Neutral endopeptidase , domain2"/>
    <property type="match status" value="1"/>
</dbReference>
<feature type="domain" description="Peptidase M13 C-terminal" evidence="9">
    <location>
        <begin position="988"/>
        <end position="1059"/>
    </location>
</feature>
<comment type="similarity">
    <text evidence="2">Belongs to the peptidase M13 family.</text>
</comment>
<evidence type="ECO:0000256" key="2">
    <source>
        <dbReference type="ARBA" id="ARBA00007357"/>
    </source>
</evidence>
<evidence type="ECO:0000313" key="11">
    <source>
        <dbReference type="EMBL" id="TDH70003.1"/>
    </source>
</evidence>
<comment type="cofactor">
    <cofactor evidence="1">
        <name>Zn(2+)</name>
        <dbReference type="ChEBI" id="CHEBI:29105"/>
    </cofactor>
</comment>
<feature type="domain" description="Peptidase M13 N-terminal" evidence="10">
    <location>
        <begin position="97"/>
        <end position="468"/>
    </location>
</feature>
<dbReference type="GeneID" id="94353517"/>
<dbReference type="EMBL" id="SHOA02000019">
    <property type="protein sequence ID" value="TDH70003.1"/>
    <property type="molecule type" value="Genomic_DNA"/>
</dbReference>
<dbReference type="Pfam" id="PF01431">
    <property type="entry name" value="Peptidase_M13"/>
    <property type="match status" value="2"/>
</dbReference>
<dbReference type="PANTHER" id="PTHR11733">
    <property type="entry name" value="ZINC METALLOPROTEASE FAMILY M13 NEPRILYSIN-RELATED"/>
    <property type="match status" value="1"/>
</dbReference>
<evidence type="ECO:0000313" key="12">
    <source>
        <dbReference type="Proteomes" id="UP000294530"/>
    </source>
</evidence>
<feature type="compositionally biased region" description="Basic and acidic residues" evidence="8">
    <location>
        <begin position="912"/>
        <end position="936"/>
    </location>
</feature>
<evidence type="ECO:0000256" key="7">
    <source>
        <dbReference type="ARBA" id="ARBA00023049"/>
    </source>
</evidence>
<dbReference type="GO" id="GO:0046872">
    <property type="term" value="F:metal ion binding"/>
    <property type="evidence" value="ECO:0007669"/>
    <property type="project" value="UniProtKB-KW"/>
</dbReference>
<organism evidence="11 12">
    <name type="scientific">Bremia lactucae</name>
    <name type="common">Lettuce downy mildew</name>
    <dbReference type="NCBI Taxonomy" id="4779"/>
    <lineage>
        <taxon>Eukaryota</taxon>
        <taxon>Sar</taxon>
        <taxon>Stramenopiles</taxon>
        <taxon>Oomycota</taxon>
        <taxon>Peronosporomycetes</taxon>
        <taxon>Peronosporales</taxon>
        <taxon>Peronosporaceae</taxon>
        <taxon>Bremia</taxon>
    </lineage>
</organism>
<evidence type="ECO:0000256" key="4">
    <source>
        <dbReference type="ARBA" id="ARBA00022723"/>
    </source>
</evidence>
<proteinExistence type="inferred from homology"/>
<gene>
    <name evidence="11" type="ORF">CCR75_009809</name>
</gene>
<evidence type="ECO:0000259" key="10">
    <source>
        <dbReference type="Pfam" id="PF05649"/>
    </source>
</evidence>